<keyword evidence="8 16" id="KW-0808">Transferase</keyword>
<evidence type="ECO:0000256" key="7">
    <source>
        <dbReference type="ARBA" id="ARBA00022490"/>
    </source>
</evidence>
<reference evidence="19 20" key="1">
    <citation type="journal article" date="2009" name="Genome Res.">
        <title>Comparative genomics of protoploid Saccharomycetaceae.</title>
        <authorList>
            <consortium name="The Genolevures Consortium"/>
            <person name="Souciet J.-L."/>
            <person name="Dujon B."/>
            <person name="Gaillardin C."/>
            <person name="Johnston M."/>
            <person name="Baret P.V."/>
            <person name="Cliften P."/>
            <person name="Sherman D.J."/>
            <person name="Weissenbach J."/>
            <person name="Westhof E."/>
            <person name="Wincker P."/>
            <person name="Jubin C."/>
            <person name="Poulain J."/>
            <person name="Barbe V."/>
            <person name="Segurens B."/>
            <person name="Artiguenave F."/>
            <person name="Anthouard V."/>
            <person name="Vacherie B."/>
            <person name="Val M.-E."/>
            <person name="Fulton R.S."/>
            <person name="Minx P."/>
            <person name="Wilson R."/>
            <person name="Durrens P."/>
            <person name="Jean G."/>
            <person name="Marck C."/>
            <person name="Martin T."/>
            <person name="Nikolski M."/>
            <person name="Rolland T."/>
            <person name="Seret M.-L."/>
            <person name="Casaregola S."/>
            <person name="Despons L."/>
            <person name="Fairhead C."/>
            <person name="Fischer G."/>
            <person name="Lafontaine I."/>
            <person name="Leh V."/>
            <person name="Lemaire M."/>
            <person name="de Montigny J."/>
            <person name="Neuveglise C."/>
            <person name="Thierry A."/>
            <person name="Blanc-Lenfle I."/>
            <person name="Bleykasten C."/>
            <person name="Diffels J."/>
            <person name="Fritsch E."/>
            <person name="Frangeul L."/>
            <person name="Goeffon A."/>
            <person name="Jauniaux N."/>
            <person name="Kachouri-Lafond R."/>
            <person name="Payen C."/>
            <person name="Potier S."/>
            <person name="Pribylova L."/>
            <person name="Ozanne C."/>
            <person name="Richard G.-F."/>
            <person name="Sacerdot C."/>
            <person name="Straub M.-L."/>
            <person name="Talla E."/>
        </authorList>
    </citation>
    <scope>NUCLEOTIDE SEQUENCE [LARGE SCALE GENOMIC DNA]</scope>
    <source>
        <strain evidence="19 20">ATCC 2623 / CBS 732 / BCRC 21506 / NBRC 1130 / NCYC 568 / NRRL Y-229</strain>
    </source>
</reference>
<dbReference type="InParanoid" id="C5DYG2"/>
<dbReference type="InterPro" id="IPR011989">
    <property type="entry name" value="ARM-like"/>
</dbReference>
<keyword evidence="20" id="KW-1185">Reference proteome</keyword>
<dbReference type="GO" id="GO:0043023">
    <property type="term" value="F:ribosomal large subunit binding"/>
    <property type="evidence" value="ECO:0007669"/>
    <property type="project" value="TreeGrafter"/>
</dbReference>
<dbReference type="Pfam" id="PF22958">
    <property type="entry name" value="Ltn1_1st"/>
    <property type="match status" value="1"/>
</dbReference>
<dbReference type="FunCoup" id="C5DYG2">
    <property type="interactions" value="626"/>
</dbReference>
<dbReference type="SMART" id="SM01197">
    <property type="entry name" value="FANCL_C"/>
    <property type="match status" value="1"/>
</dbReference>
<dbReference type="GO" id="GO:0072344">
    <property type="term" value="P:rescue of stalled ribosome"/>
    <property type="evidence" value="ECO:0007669"/>
    <property type="project" value="UniProtKB-UniRule"/>
</dbReference>
<dbReference type="FunFam" id="3.30.40.10:FF:000038">
    <property type="entry name" value="E3 ubiquitin-protein ligase listerin"/>
    <property type="match status" value="1"/>
</dbReference>
<keyword evidence="11 15" id="KW-0863">Zinc-finger</keyword>
<comment type="function">
    <text evidence="16">E3 ubiquitin-protein ligase. Component of the ribosome quality control complex (RQC), a ribosome-associated complex that mediates ubiquitination and extraction of incompletely synthesized nascent chains for proteasomal degradation.</text>
</comment>
<proteinExistence type="inferred from homology"/>
<evidence type="ECO:0000256" key="1">
    <source>
        <dbReference type="ARBA" id="ARBA00000900"/>
    </source>
</evidence>
<dbReference type="InterPro" id="IPR001841">
    <property type="entry name" value="Znf_RING"/>
</dbReference>
<dbReference type="Proteomes" id="UP000008536">
    <property type="component" value="Chromosome F"/>
</dbReference>
<dbReference type="Pfam" id="PF23009">
    <property type="entry name" value="UBC_like"/>
    <property type="match status" value="1"/>
</dbReference>
<dbReference type="PANTHER" id="PTHR12389">
    <property type="entry name" value="ZINC FINGER PROTEIN 294"/>
    <property type="match status" value="1"/>
</dbReference>
<dbReference type="InterPro" id="IPR039804">
    <property type="entry name" value="RING-CH-C4HC3_LTN1"/>
</dbReference>
<dbReference type="InterPro" id="IPR054478">
    <property type="entry name" value="LTN1_UBC"/>
</dbReference>
<evidence type="ECO:0000259" key="18">
    <source>
        <dbReference type="PROSITE" id="PS50089"/>
    </source>
</evidence>
<evidence type="ECO:0000256" key="10">
    <source>
        <dbReference type="ARBA" id="ARBA00022737"/>
    </source>
</evidence>
<dbReference type="PANTHER" id="PTHR12389:SF0">
    <property type="entry name" value="E3 UBIQUITIN-PROTEIN LIGASE LISTERIN"/>
    <property type="match status" value="1"/>
</dbReference>
<evidence type="ECO:0000313" key="19">
    <source>
        <dbReference type="EMBL" id="CAR28823.1"/>
    </source>
</evidence>
<protein>
    <recommendedName>
        <fullName evidence="6 16">E3 ubiquitin-protein ligase listerin</fullName>
        <ecNumber evidence="5 16">2.3.2.27</ecNumber>
    </recommendedName>
    <alternativeName>
        <fullName evidence="16">RING-type E3 ubiquitin transferase listerin</fullName>
    </alternativeName>
</protein>
<dbReference type="SMART" id="SM00184">
    <property type="entry name" value="RING"/>
    <property type="match status" value="1"/>
</dbReference>
<dbReference type="UniPathway" id="UPA00143"/>
<dbReference type="Pfam" id="PF22999">
    <property type="entry name" value="LTN1_E3_ligase_6th"/>
    <property type="match status" value="1"/>
</dbReference>
<dbReference type="InterPro" id="IPR054477">
    <property type="entry name" value="LTN1_E3_ligase_6th"/>
</dbReference>
<dbReference type="SUPFAM" id="SSF48371">
    <property type="entry name" value="ARM repeat"/>
    <property type="match status" value="1"/>
</dbReference>
<keyword evidence="12 16" id="KW-0833">Ubl conjugation pathway</keyword>
<evidence type="ECO:0000256" key="8">
    <source>
        <dbReference type="ARBA" id="ARBA00022679"/>
    </source>
</evidence>
<keyword evidence="17" id="KW-0175">Coiled coil</keyword>
<evidence type="ECO:0000256" key="12">
    <source>
        <dbReference type="ARBA" id="ARBA00022786"/>
    </source>
</evidence>
<evidence type="ECO:0000313" key="20">
    <source>
        <dbReference type="Proteomes" id="UP000008536"/>
    </source>
</evidence>
<accession>C5DYG2</accession>
<dbReference type="InterPro" id="IPR013083">
    <property type="entry name" value="Znf_RING/FYVE/PHD"/>
</dbReference>
<organism evidence="19 20">
    <name type="scientific">Zygosaccharomyces rouxii (strain ATCC 2623 / CBS 732 / NBRC 1130 / NCYC 568 / NRRL Y-229)</name>
    <dbReference type="NCBI Taxonomy" id="559307"/>
    <lineage>
        <taxon>Eukaryota</taxon>
        <taxon>Fungi</taxon>
        <taxon>Dikarya</taxon>
        <taxon>Ascomycota</taxon>
        <taxon>Saccharomycotina</taxon>
        <taxon>Saccharomycetes</taxon>
        <taxon>Saccharomycetales</taxon>
        <taxon>Saccharomycetaceae</taxon>
        <taxon>Zygosaccharomyces</taxon>
    </lineage>
</organism>
<comment type="similarity">
    <text evidence="4 16">Belongs to the LTN1 family.</text>
</comment>
<dbReference type="Gene3D" id="1.25.10.10">
    <property type="entry name" value="Leucine-rich Repeat Variant"/>
    <property type="match status" value="1"/>
</dbReference>
<comment type="subunit">
    <text evidence="16">Component of the ribosome quality control complex (RQC).</text>
</comment>
<evidence type="ECO:0000256" key="15">
    <source>
        <dbReference type="PROSITE-ProRule" id="PRU00175"/>
    </source>
</evidence>
<comment type="pathway">
    <text evidence="3 16">Protein modification; protein ubiquitination.</text>
</comment>
<dbReference type="GO" id="GO:0016567">
    <property type="term" value="P:protein ubiquitination"/>
    <property type="evidence" value="ECO:0007669"/>
    <property type="project" value="UniProtKB-UniPathway"/>
</dbReference>
<evidence type="ECO:0000256" key="16">
    <source>
        <dbReference type="RuleBase" id="RU367090"/>
    </source>
</evidence>
<feature type="coiled-coil region" evidence="17">
    <location>
        <begin position="1393"/>
        <end position="1420"/>
    </location>
</feature>
<comment type="catalytic activity">
    <reaction evidence="1 16">
        <text>S-ubiquitinyl-[E2 ubiquitin-conjugating enzyme]-L-cysteine + [acceptor protein]-L-lysine = [E2 ubiquitin-conjugating enzyme]-L-cysteine + N(6)-ubiquitinyl-[acceptor protein]-L-lysine.</text>
        <dbReference type="EC" id="2.3.2.27"/>
    </reaction>
</comment>
<dbReference type="Gene3D" id="3.30.40.10">
    <property type="entry name" value="Zinc/RING finger domain, C3HC4 (zinc finger)"/>
    <property type="match status" value="1"/>
</dbReference>
<evidence type="ECO:0000256" key="13">
    <source>
        <dbReference type="ARBA" id="ARBA00022833"/>
    </source>
</evidence>
<dbReference type="GO" id="GO:0005829">
    <property type="term" value="C:cytosol"/>
    <property type="evidence" value="ECO:0007669"/>
    <property type="project" value="UniProtKB-SubCell"/>
</dbReference>
<evidence type="ECO:0000256" key="5">
    <source>
        <dbReference type="ARBA" id="ARBA00012483"/>
    </source>
</evidence>
<feature type="domain" description="RING-type" evidence="18">
    <location>
        <begin position="1501"/>
        <end position="1548"/>
    </location>
</feature>
<dbReference type="InterPro" id="IPR039795">
    <property type="entry name" value="LTN1/Rkr1"/>
</dbReference>
<evidence type="ECO:0000256" key="2">
    <source>
        <dbReference type="ARBA" id="ARBA00004514"/>
    </source>
</evidence>
<keyword evidence="10" id="KW-0677">Repeat</keyword>
<dbReference type="GO" id="GO:0008270">
    <property type="term" value="F:zinc ion binding"/>
    <property type="evidence" value="ECO:0007669"/>
    <property type="project" value="UniProtKB-KW"/>
</dbReference>
<dbReference type="Pfam" id="PF13639">
    <property type="entry name" value="zf-RING_2"/>
    <property type="match status" value="1"/>
</dbReference>
<dbReference type="InterPro" id="IPR054476">
    <property type="entry name" value="Ltn1_N"/>
</dbReference>
<dbReference type="SUPFAM" id="SSF57850">
    <property type="entry name" value="RING/U-box"/>
    <property type="match status" value="1"/>
</dbReference>
<dbReference type="EMBL" id="CU928178">
    <property type="protein sequence ID" value="CAR28823.1"/>
    <property type="molecule type" value="Genomic_DNA"/>
</dbReference>
<keyword evidence="13 16" id="KW-0862">Zinc</keyword>
<evidence type="ECO:0000256" key="11">
    <source>
        <dbReference type="ARBA" id="ARBA00022771"/>
    </source>
</evidence>
<sequence>MSFGGINTLQQYSSDFGLGHNGVKISLNYFDGIPEPSLLNALESNELKLIFKSLLKRDEVTKERACTDLLKLIQDFQNNEYLFDSDIFSLCWSQVYAKLLMSESKNIRSQSHQITTSLIRLLNKRIAKFLKDLIPLLLMGTCDTDASVSKSCKSCLSQSFNNDPQKIHTLWTVFHEQILRLAKEAIVIENEGTLSDERYVSKENSQLRYHRVMTSAVSLLNQLIKLNSNSMDEHKSTYRAIFKEESLWKLFNLKDTHNLRTYAAVLDLLQILYSVNYITAHKETFKLASKSFFKSLAQITPKNVLKVSHIVPVIVRVLTDLDGYKDGRVWSYEKSSVEKLQSFLAVSCIATSPGYYKAIFDLYERTSTHELLDYEKDWFPIWRKSVESLNGKLVLGRFGGECLAECWTYYQKFSQKGQLDQNLVRSDVLSTLNNGKSLSRLPDLKIALSGALPAEFLASKIKEIIVSPQEQKGKPHYLENLLQLLSETSSNESALHDLFEFLFHSLSNETENFTEQRKDELKSYKFFINTKLEFLSDEISKFIYELPTWIDEKSYDLLSSIVVDFSNSVFFEKTEDPVTLLEDFFLASSNANVPKKQIAKVLAKINDNAFQKISGADYVKDFVQDYIKSYQYDDDGDLFKSRFITKETIVPFYVSAQQDKRLAEFCKHISHLNPEARNILFEHTDIFSSSLFTLSKENSQNLFDIALPYAKESDKVAETIAKTLVEHASQKLPDGFGNDCLLYALKLLEANSSVIRIFSPQDKFEFFGKSLPFIDYRFALVNGLGLNMHLMDLSTEQLELSKLERFINYTFFLDSLLERLPGLVSDDDVIFCSMVSELAGDFNCISPNPNDSFYDFKNTLFKAGTKFDFAKLVEQLVEKTPNEESNMISTLKAESAYPSVILYKYRILHKILLNEVELVSQASFNNCVRPIESFVTSVVRGKDENSNAYFLASVILSSLQKFGSSESLSKLRTVLASECIGAGATDVIKKTHKSIILLDNLLDFETESNEGVIPIALQRMNMVLNSMNKWLDSDLAYEREFSATRLSLLKFLTSSLKFPAVKEQLTTIFEISRRLLADSLSMCQLEETPFLLELRLYSVNLYLQLSKFDKTLWTSEDDEETNNSLIELCFLEFTGEENNQVSSVFYRTFDKALNTLPLKSLAPYFDQFFESILNTDKDKFINRLRLQVHALTKLIFERQQEAVIEYEFSRQQQDKSKDDDNEEDTAYQQSFKIPQSLLSKLNDDIPEDYLEYENQYGFLKYLWYWGITLSYFHDVSYNLRQLYIDQLRREDLLTKVLDFLADQIDLQDTKFWADAGSQVILNYEITENGYSPYKHDIFVECKQLLGHFMYDLFNNIGSLSSSWWLNIKDKSLQLKIEKFVSNFISPISINHELENVESKIERLTAKDDSLTIKINKVTNEVKASYLIDEQKLELSFKLPSHYPLTNVQVIGVSRVGISEQKWKQWIMSTQRVITGMNGSVADSLELFTKNVNLQFSGFEECAICYSILHAVDRKLPTKTCPTCNNKFHGSCLYKWFRSSGNNTCPLCRGEIPFRR</sequence>
<dbReference type="PROSITE" id="PS50089">
    <property type="entry name" value="ZF_RING_2"/>
    <property type="match status" value="1"/>
</dbReference>
<dbReference type="GO" id="GO:0061630">
    <property type="term" value="F:ubiquitin protein ligase activity"/>
    <property type="evidence" value="ECO:0007669"/>
    <property type="project" value="UniProtKB-UniRule"/>
</dbReference>
<dbReference type="HOGENOM" id="CLU_262564_0_0_1"/>
<dbReference type="STRING" id="559307.C5DYG2"/>
<keyword evidence="7" id="KW-0963">Cytoplasm</keyword>
<dbReference type="CDD" id="cd16491">
    <property type="entry name" value="RING-CH-C4HC3_LTN1"/>
    <property type="match status" value="1"/>
</dbReference>
<evidence type="ECO:0000256" key="6">
    <source>
        <dbReference type="ARBA" id="ARBA00017157"/>
    </source>
</evidence>
<dbReference type="SMART" id="SM00744">
    <property type="entry name" value="RINGv"/>
    <property type="match status" value="1"/>
</dbReference>
<keyword evidence="9 16" id="KW-0479">Metal-binding</keyword>
<gene>
    <name evidence="19" type="ordered locus">ZYRO0F12760g</name>
</gene>
<comment type="function">
    <text evidence="14">E3 ubiquitin-protein ligase component of the ribosome quality control complex (RQC), a ribosome-associated complex that mediates ubiquitination and extraction of incompletely synthesized nascent chains for proteasomal degradation. Mediates ubiquitination of proteins derived from mRNAs lacking stop codons (non-stop proteins) and other translation arrest products induced by poly-lysine sequences and tandem rare codons. Ubiquitination leads to CDC48 recruitment for extraction and degradation of the incomplete translation product. May indirectly play a role in chromatin function and transcription.</text>
</comment>
<dbReference type="InterPro" id="IPR016024">
    <property type="entry name" value="ARM-type_fold"/>
</dbReference>
<evidence type="ECO:0000256" key="4">
    <source>
        <dbReference type="ARBA" id="ARBA00007997"/>
    </source>
</evidence>
<dbReference type="GO" id="GO:1990112">
    <property type="term" value="C:RQC complex"/>
    <property type="evidence" value="ECO:0007669"/>
    <property type="project" value="UniProtKB-UniRule"/>
</dbReference>
<evidence type="ECO:0000256" key="17">
    <source>
        <dbReference type="SAM" id="Coils"/>
    </source>
</evidence>
<evidence type="ECO:0000256" key="9">
    <source>
        <dbReference type="ARBA" id="ARBA00022723"/>
    </source>
</evidence>
<dbReference type="KEGG" id="zro:ZYRO0F12760g"/>
<comment type="subcellular location">
    <subcellularLocation>
        <location evidence="2">Cytoplasm</location>
        <location evidence="2">Cytosol</location>
    </subcellularLocation>
</comment>
<dbReference type="InterPro" id="IPR011016">
    <property type="entry name" value="Znf_RING-CH"/>
</dbReference>
<name>C5DYG2_ZYGRC</name>
<dbReference type="EC" id="2.3.2.27" evidence="5 16"/>
<dbReference type="GO" id="GO:1990116">
    <property type="term" value="P:ribosome-associated ubiquitin-dependent protein catabolic process"/>
    <property type="evidence" value="ECO:0007669"/>
    <property type="project" value="UniProtKB-UniRule"/>
</dbReference>
<evidence type="ECO:0000256" key="3">
    <source>
        <dbReference type="ARBA" id="ARBA00004906"/>
    </source>
</evidence>
<evidence type="ECO:0000256" key="14">
    <source>
        <dbReference type="ARBA" id="ARBA00055150"/>
    </source>
</evidence>